<dbReference type="Proteomes" id="UP000824881">
    <property type="component" value="Unassembled WGS sequence"/>
</dbReference>
<dbReference type="EMBL" id="WQMT02000001">
    <property type="protein sequence ID" value="KAG9227685.1"/>
    <property type="molecule type" value="Genomic_DNA"/>
</dbReference>
<organism evidence="1 2">
    <name type="scientific">Pleurotus cornucopiae</name>
    <name type="common">Cornucopia mushroom</name>
    <dbReference type="NCBI Taxonomy" id="5321"/>
    <lineage>
        <taxon>Eukaryota</taxon>
        <taxon>Fungi</taxon>
        <taxon>Dikarya</taxon>
        <taxon>Basidiomycota</taxon>
        <taxon>Agaricomycotina</taxon>
        <taxon>Agaricomycetes</taxon>
        <taxon>Agaricomycetidae</taxon>
        <taxon>Agaricales</taxon>
        <taxon>Pleurotineae</taxon>
        <taxon>Pleurotaceae</taxon>
        <taxon>Pleurotus</taxon>
    </lineage>
</organism>
<name>A0ACB7JD22_PLECO</name>
<comment type="caution">
    <text evidence="1">The sequence shown here is derived from an EMBL/GenBank/DDBJ whole genome shotgun (WGS) entry which is preliminary data.</text>
</comment>
<sequence>MRRTIACLAAILSCAPLTYGRAPFGPWDTFNYAPPSKTVFPRSIRSIVGDVSQAGHLVTHGKGGATFHGNGSYVVLDWLQEVDYQVHRSFGFADICSIQYGGRLSLHIDKATPQSALSLSFSESPQFISPLRSDDSCHSIPTMDGDGVQSLPQPLTAGRFTQTIGQQRGGFRYLTIVSNSDAPVTISDISLSITFMPHFDDLRDYSGYFSAEDPSFHDKDFLTKLWYAGAYTVQTNTFDVNEARQQPCPAQGWANNASAGPVEGPVLVDGAKRDRNIWPGDMGISTHTEFVSTNDMLPTKNSLLVMFSTQDPSTGALQYSGPPINAHGSATYIAWSLIGTHSYFLYTGDLDLVKTVWANYTKALDFLQSHVDELGLMNVPVEFQNDWGRDGGSGHNSAMNALLYQTLVTGADLASHLGDEQLSASFLQNSTAIKAAFNRVLWDSEAGMFRDNETSTLFPQDGNSLAVLYNVTETEEQNQAISSGLTQFWTDIGPVSPELDDTIIPFVGGFEVQAHFVAGQGERGLDLLRKEWGYMLYTNLSVQSTLLEGFTKNGSLGYRSAAGYNFDHSYTSHAHGWATGPTPALTFFILGLTITSPKGATWSVAPVLGDLKAAEGGFETALGWFGVKWTLRNRVFVLQISTPRGTNGKVRLPGLGKVEFNGVMHDGLQEMRLDGGDHTFTQNLGN</sequence>
<protein>
    <submittedName>
        <fullName evidence="1">Uncharacterized protein</fullName>
    </submittedName>
</protein>
<gene>
    <name evidence="1" type="ORF">CCMSSC00406_0000669</name>
</gene>
<evidence type="ECO:0000313" key="2">
    <source>
        <dbReference type="Proteomes" id="UP000824881"/>
    </source>
</evidence>
<reference evidence="1 2" key="1">
    <citation type="journal article" date="2021" name="Appl. Environ. Microbiol.">
        <title>Genetic linkage and physical mapping for an oyster mushroom Pleurotus cornucopiae and QTL analysis for the trait cap color.</title>
        <authorList>
            <person name="Zhang Y."/>
            <person name="Gao W."/>
            <person name="Sonnenberg A."/>
            <person name="Chen Q."/>
            <person name="Zhang J."/>
            <person name="Huang C."/>
        </authorList>
    </citation>
    <scope>NUCLEOTIDE SEQUENCE [LARGE SCALE GENOMIC DNA]</scope>
    <source>
        <strain evidence="1">CCMSSC00406</strain>
    </source>
</reference>
<keyword evidence="2" id="KW-1185">Reference proteome</keyword>
<proteinExistence type="predicted"/>
<accession>A0ACB7JD22</accession>
<evidence type="ECO:0000313" key="1">
    <source>
        <dbReference type="EMBL" id="KAG9227685.1"/>
    </source>
</evidence>